<accession>A0ACC1JEH1</accession>
<sequence length="61" mass="6718">MISENTIKPTPEQPANSTPEELCMYYATNSSINLSLSVASTVRQRTIDMVGDCSVMAIEDY</sequence>
<keyword evidence="2" id="KW-1185">Reference proteome</keyword>
<comment type="caution">
    <text evidence="1">The sequence shown here is derived from an EMBL/GenBank/DDBJ whole genome shotgun (WGS) entry which is preliminary data.</text>
</comment>
<proteinExistence type="predicted"/>
<evidence type="ECO:0000313" key="2">
    <source>
        <dbReference type="Proteomes" id="UP001150603"/>
    </source>
</evidence>
<protein>
    <submittedName>
        <fullName evidence="1">Uncharacterized protein</fullName>
    </submittedName>
</protein>
<organism evidence="1 2">
    <name type="scientific">Linderina macrospora</name>
    <dbReference type="NCBI Taxonomy" id="4868"/>
    <lineage>
        <taxon>Eukaryota</taxon>
        <taxon>Fungi</taxon>
        <taxon>Fungi incertae sedis</taxon>
        <taxon>Zoopagomycota</taxon>
        <taxon>Kickxellomycotina</taxon>
        <taxon>Kickxellomycetes</taxon>
        <taxon>Kickxellales</taxon>
        <taxon>Kickxellaceae</taxon>
        <taxon>Linderina</taxon>
    </lineage>
</organism>
<evidence type="ECO:0000313" key="1">
    <source>
        <dbReference type="EMBL" id="KAJ1949094.1"/>
    </source>
</evidence>
<dbReference type="Proteomes" id="UP001150603">
    <property type="component" value="Unassembled WGS sequence"/>
</dbReference>
<reference evidence="1" key="1">
    <citation type="submission" date="2022-07" db="EMBL/GenBank/DDBJ databases">
        <title>Phylogenomic reconstructions and comparative analyses of Kickxellomycotina fungi.</title>
        <authorList>
            <person name="Reynolds N.K."/>
            <person name="Stajich J.E."/>
            <person name="Barry K."/>
            <person name="Grigoriev I.V."/>
            <person name="Crous P."/>
            <person name="Smith M.E."/>
        </authorList>
    </citation>
    <scope>NUCLEOTIDE SEQUENCE</scope>
    <source>
        <strain evidence="1">NRRL 5244</strain>
    </source>
</reference>
<name>A0ACC1JEH1_9FUNG</name>
<dbReference type="EMBL" id="JANBPW010000548">
    <property type="protein sequence ID" value="KAJ1949094.1"/>
    <property type="molecule type" value="Genomic_DNA"/>
</dbReference>
<gene>
    <name evidence="1" type="ORF">FBU59_001299</name>
</gene>